<dbReference type="EMBL" id="VSSQ01015326">
    <property type="protein sequence ID" value="MPM55556.1"/>
    <property type="molecule type" value="Genomic_DNA"/>
</dbReference>
<organism evidence="1">
    <name type="scientific">bioreactor metagenome</name>
    <dbReference type="NCBI Taxonomy" id="1076179"/>
    <lineage>
        <taxon>unclassified sequences</taxon>
        <taxon>metagenomes</taxon>
        <taxon>ecological metagenomes</taxon>
    </lineage>
</organism>
<protein>
    <submittedName>
        <fullName evidence="1">Uncharacterized protein</fullName>
    </submittedName>
</protein>
<comment type="caution">
    <text evidence="1">The sequence shown here is derived from an EMBL/GenBank/DDBJ whole genome shotgun (WGS) entry which is preliminary data.</text>
</comment>
<sequence>MQLASLPDTKSLTVALYAADSAAGANAVKLGEEVFTASGAQTKVLAIVSARVTGDRGAYYAVKFQHDAGAGVICSVTAHGRAKNRPPDNERVLCL</sequence>
<name>A0A645ARM5_9ZZZZ</name>
<gene>
    <name evidence="1" type="ORF">SDC9_102353</name>
</gene>
<dbReference type="AlphaFoldDB" id="A0A645ARM5"/>
<reference evidence="1" key="1">
    <citation type="submission" date="2019-08" db="EMBL/GenBank/DDBJ databases">
        <authorList>
            <person name="Kucharzyk K."/>
            <person name="Murdoch R.W."/>
            <person name="Higgins S."/>
            <person name="Loffler F."/>
        </authorList>
    </citation>
    <scope>NUCLEOTIDE SEQUENCE</scope>
</reference>
<evidence type="ECO:0000313" key="1">
    <source>
        <dbReference type="EMBL" id="MPM55556.1"/>
    </source>
</evidence>
<accession>A0A645ARM5</accession>
<proteinExistence type="predicted"/>